<evidence type="ECO:0000256" key="7">
    <source>
        <dbReference type="SAM" id="MobiDB-lite"/>
    </source>
</evidence>
<name>A0A9W8HUJ3_9FUNG</name>
<comment type="function">
    <text evidence="6">Accessory subunit of the DNA polymerase alpha complex (also known as the alpha DNA polymerase-primase complex) which plays an essential role in the initiation of DNA synthesis.</text>
</comment>
<comment type="subcellular location">
    <subcellularLocation>
        <location evidence="1 6">Nucleus</location>
    </subcellularLocation>
</comment>
<dbReference type="GO" id="GO:0003677">
    <property type="term" value="F:DNA binding"/>
    <property type="evidence" value="ECO:0007669"/>
    <property type="project" value="InterPro"/>
</dbReference>
<keyword evidence="10" id="KW-0808">Transferase</keyword>
<feature type="compositionally biased region" description="Polar residues" evidence="7">
    <location>
        <begin position="158"/>
        <end position="168"/>
    </location>
</feature>
<dbReference type="InterPro" id="IPR007185">
    <property type="entry name" value="DNA_pol_a/d/e_bsu"/>
</dbReference>
<sequence>MSTPTQAQLQSEFGSAALAPDALSECQSICATFDLAASELFIRWQTFVINQHGGDVSVKPTRERLLEVRAILQQENVRRASQRPSAQPRSATKLSRNKDRAHYDKNSVGGLLQGMVAGSQREPATPQSTRRVGLLRNTAAASPLSPSVFAEPSPSAVRYSSRTNTGRTEVSLHATLPPLELPHDRPAPTIADLCPAAGGAGADSESSGEEEEEKAGSAAAPGPTRRMRYMFERLGSRADTVNRRIERMAADVKAEYAIDALANPTYPHQDTVTAVGRIVGIDVDGGGAAAIGGDTLFLETSRRLGGGRRVALDVHGAASFSLFPGQVVVAEGKNLKGTEFAVSRFRALPRLRKHGADDRANPVAPFDAVVAAGPYTLDDNLDFEPLRDLVEHVLAARPSLVLLLGPFISETHPLLRAGRSDLTPEELFGVRISPLLKRLQDTLPHTAVRLVPAVDDLCSPFAAFPQPPLARELLARLEVPRAVESLANPVQVAVNGIAVAVANSDALAPLARAEVSRLPALSDRLPRLAWHLIEQRHFCPLATPPGAILATHDAQLRMHTMPDIFITPSYLRPFAHAHDGVVLVNPGHVSKGLSGGTFARIAVRAPTPDPAPDSTTALAGHTSLLPAERTSVEIVRI</sequence>
<feature type="compositionally biased region" description="Polar residues" evidence="7">
    <location>
        <begin position="82"/>
        <end position="94"/>
    </location>
</feature>
<dbReference type="EMBL" id="JANBUO010000949">
    <property type="protein sequence ID" value="KAJ2800634.1"/>
    <property type="molecule type" value="Genomic_DNA"/>
</dbReference>
<evidence type="ECO:0000256" key="4">
    <source>
        <dbReference type="ARBA" id="ARBA00022705"/>
    </source>
</evidence>
<evidence type="ECO:0000256" key="6">
    <source>
        <dbReference type="PIRNR" id="PIRNR018300"/>
    </source>
</evidence>
<accession>A0A9W8HUJ3</accession>
<keyword evidence="11" id="KW-1185">Reference proteome</keyword>
<feature type="compositionally biased region" description="Basic and acidic residues" evidence="7">
    <location>
        <begin position="96"/>
        <end position="105"/>
    </location>
</feature>
<evidence type="ECO:0000256" key="2">
    <source>
        <dbReference type="ARBA" id="ARBA00007299"/>
    </source>
</evidence>
<dbReference type="Pfam" id="PF04042">
    <property type="entry name" value="DNA_pol_E_B"/>
    <property type="match status" value="1"/>
</dbReference>
<dbReference type="GO" id="GO:0005658">
    <property type="term" value="C:alpha DNA polymerase:primase complex"/>
    <property type="evidence" value="ECO:0007669"/>
    <property type="project" value="TreeGrafter"/>
</dbReference>
<dbReference type="GO" id="GO:0003887">
    <property type="term" value="F:DNA-directed DNA polymerase activity"/>
    <property type="evidence" value="ECO:0007669"/>
    <property type="project" value="UniProtKB-KW"/>
</dbReference>
<evidence type="ECO:0000256" key="3">
    <source>
        <dbReference type="ARBA" id="ARBA00018596"/>
    </source>
</evidence>
<evidence type="ECO:0000259" key="8">
    <source>
        <dbReference type="Pfam" id="PF04042"/>
    </source>
</evidence>
<keyword evidence="4 6" id="KW-0235">DNA replication</keyword>
<comment type="similarity">
    <text evidence="2 6">Belongs to the DNA polymerase alpha subunit B family.</text>
</comment>
<dbReference type="GO" id="GO:0006270">
    <property type="term" value="P:DNA replication initiation"/>
    <property type="evidence" value="ECO:0007669"/>
    <property type="project" value="TreeGrafter"/>
</dbReference>
<feature type="region of interest" description="Disordered" evidence="7">
    <location>
        <begin position="77"/>
        <end position="109"/>
    </location>
</feature>
<feature type="region of interest" description="Disordered" evidence="7">
    <location>
        <begin position="144"/>
        <end position="224"/>
    </location>
</feature>
<evidence type="ECO:0000256" key="1">
    <source>
        <dbReference type="ARBA" id="ARBA00004123"/>
    </source>
</evidence>
<feature type="domain" description="DNA polymerase alpha/delta/epsilon subunit B" evidence="8">
    <location>
        <begin position="369"/>
        <end position="575"/>
    </location>
</feature>
<dbReference type="PANTHER" id="PTHR23061">
    <property type="entry name" value="DNA POLYMERASE 2 ALPHA 70 KDA SUBUNIT"/>
    <property type="match status" value="1"/>
</dbReference>
<dbReference type="InterPro" id="IPR054300">
    <property type="entry name" value="OB_DPOA2"/>
</dbReference>
<evidence type="ECO:0000313" key="10">
    <source>
        <dbReference type="EMBL" id="KAJ2800634.1"/>
    </source>
</evidence>
<proteinExistence type="inferred from homology"/>
<organism evidence="10 11">
    <name type="scientific">Coemansia guatemalensis</name>
    <dbReference type="NCBI Taxonomy" id="2761395"/>
    <lineage>
        <taxon>Eukaryota</taxon>
        <taxon>Fungi</taxon>
        <taxon>Fungi incertae sedis</taxon>
        <taxon>Zoopagomycota</taxon>
        <taxon>Kickxellomycotina</taxon>
        <taxon>Kickxellomycetes</taxon>
        <taxon>Kickxellales</taxon>
        <taxon>Kickxellaceae</taxon>
        <taxon>Coemansia</taxon>
    </lineage>
</organism>
<dbReference type="Pfam" id="PF22062">
    <property type="entry name" value="OB_DPOA2"/>
    <property type="match status" value="1"/>
</dbReference>
<dbReference type="Gene3D" id="3.60.21.60">
    <property type="match status" value="2"/>
</dbReference>
<dbReference type="AlphaFoldDB" id="A0A9W8HUJ3"/>
<keyword evidence="10" id="KW-0239">DNA-directed DNA polymerase</keyword>
<evidence type="ECO:0000259" key="9">
    <source>
        <dbReference type="Pfam" id="PF22062"/>
    </source>
</evidence>
<dbReference type="PIRSF" id="PIRSF018300">
    <property type="entry name" value="DNA_pol_alph_2"/>
    <property type="match status" value="1"/>
</dbReference>
<protein>
    <recommendedName>
        <fullName evidence="3 6">DNA polymerase alpha subunit B</fullName>
    </recommendedName>
</protein>
<dbReference type="PANTHER" id="PTHR23061:SF12">
    <property type="entry name" value="DNA POLYMERASE ALPHA SUBUNIT B"/>
    <property type="match status" value="1"/>
</dbReference>
<dbReference type="OrthoDB" id="336885at2759"/>
<keyword evidence="10" id="KW-0548">Nucleotidyltransferase</keyword>
<evidence type="ECO:0000256" key="5">
    <source>
        <dbReference type="ARBA" id="ARBA00023242"/>
    </source>
</evidence>
<reference evidence="10" key="1">
    <citation type="submission" date="2022-07" db="EMBL/GenBank/DDBJ databases">
        <title>Phylogenomic reconstructions and comparative analyses of Kickxellomycotina fungi.</title>
        <authorList>
            <person name="Reynolds N.K."/>
            <person name="Stajich J.E."/>
            <person name="Barry K."/>
            <person name="Grigoriev I.V."/>
            <person name="Crous P."/>
            <person name="Smith M.E."/>
        </authorList>
    </citation>
    <scope>NUCLEOTIDE SEQUENCE</scope>
    <source>
        <strain evidence="10">NRRL 1565</strain>
    </source>
</reference>
<comment type="caution">
    <text evidence="10">The sequence shown here is derived from an EMBL/GenBank/DDBJ whole genome shotgun (WGS) entry which is preliminary data.</text>
</comment>
<keyword evidence="5 6" id="KW-0539">Nucleus</keyword>
<dbReference type="Proteomes" id="UP001140094">
    <property type="component" value="Unassembled WGS sequence"/>
</dbReference>
<dbReference type="InterPro" id="IPR016722">
    <property type="entry name" value="DNA_pol_alpha_bsu"/>
</dbReference>
<evidence type="ECO:0000313" key="11">
    <source>
        <dbReference type="Proteomes" id="UP001140094"/>
    </source>
</evidence>
<gene>
    <name evidence="10" type="primary">POL12</name>
    <name evidence="10" type="ORF">H4R20_003985</name>
</gene>
<feature type="domain" description="DNA polymerase alpha subunit B OB" evidence="9">
    <location>
        <begin position="239"/>
        <end position="344"/>
    </location>
</feature>